<dbReference type="KEGG" id="niy:FQ775_19195"/>
<evidence type="ECO:0000259" key="3">
    <source>
        <dbReference type="PROSITE" id="PS51352"/>
    </source>
</evidence>
<dbReference type="AlphaFoldDB" id="A0A5B8L3A4"/>
<evidence type="ECO:0000313" key="4">
    <source>
        <dbReference type="EMBL" id="QDZ02333.1"/>
    </source>
</evidence>
<dbReference type="InterPro" id="IPR012336">
    <property type="entry name" value="Thioredoxin-like_fold"/>
</dbReference>
<keyword evidence="5" id="KW-1185">Reference proteome</keyword>
<dbReference type="InterPro" id="IPR036249">
    <property type="entry name" value="Thioredoxin-like_sf"/>
</dbReference>
<dbReference type="RefSeq" id="WP_146300971.1">
    <property type="nucleotide sequence ID" value="NZ_CP042301.2"/>
</dbReference>
<accession>A0A5B8L3A4</accession>
<proteinExistence type="predicted"/>
<dbReference type="OrthoDB" id="9811036at2"/>
<gene>
    <name evidence="4" type="ORF">FQ775_19195</name>
</gene>
<protein>
    <submittedName>
        <fullName evidence="4">Thioredoxin fold domain-containing protein</fullName>
    </submittedName>
</protein>
<organism evidence="4 5">
    <name type="scientific">Nitratireductor mangrovi</name>
    <dbReference type="NCBI Taxonomy" id="2599600"/>
    <lineage>
        <taxon>Bacteria</taxon>
        <taxon>Pseudomonadati</taxon>
        <taxon>Pseudomonadota</taxon>
        <taxon>Alphaproteobacteria</taxon>
        <taxon>Hyphomicrobiales</taxon>
        <taxon>Phyllobacteriaceae</taxon>
        <taxon>Nitratireductor</taxon>
    </lineage>
</organism>
<feature type="chain" id="PRO_5023049342" evidence="2">
    <location>
        <begin position="26"/>
        <end position="207"/>
    </location>
</feature>
<dbReference type="SUPFAM" id="SSF52833">
    <property type="entry name" value="Thioredoxin-like"/>
    <property type="match status" value="1"/>
</dbReference>
<dbReference type="Pfam" id="PF13098">
    <property type="entry name" value="Thioredoxin_2"/>
    <property type="match status" value="1"/>
</dbReference>
<dbReference type="CDD" id="cd02951">
    <property type="entry name" value="SoxW"/>
    <property type="match status" value="1"/>
</dbReference>
<feature type="signal peptide" evidence="2">
    <location>
        <begin position="1"/>
        <end position="25"/>
    </location>
</feature>
<dbReference type="PROSITE" id="PS51352">
    <property type="entry name" value="THIOREDOXIN_2"/>
    <property type="match status" value="1"/>
</dbReference>
<dbReference type="InterPro" id="IPR013766">
    <property type="entry name" value="Thioredoxin_domain"/>
</dbReference>
<evidence type="ECO:0000313" key="5">
    <source>
        <dbReference type="Proteomes" id="UP000321389"/>
    </source>
</evidence>
<dbReference type="EMBL" id="CP042301">
    <property type="protein sequence ID" value="QDZ02333.1"/>
    <property type="molecule type" value="Genomic_DNA"/>
</dbReference>
<name>A0A5B8L3A4_9HYPH</name>
<evidence type="ECO:0000256" key="1">
    <source>
        <dbReference type="ARBA" id="ARBA00003565"/>
    </source>
</evidence>
<dbReference type="Proteomes" id="UP000321389">
    <property type="component" value="Chromosome"/>
</dbReference>
<keyword evidence="2" id="KW-0732">Signal</keyword>
<sequence length="207" mass="22807">MSRSTIAGVAAALLMIASAVGRAGADELLAEPKLGDNGLHVQDWFLQSFLEVGEDLADAQAAGKGLVIVFEQSGCPYCREMHKVNLRRPEIVAQIRETFDVLQLDLRGSRAVTDTDGEELAERDLARKWGVVFTPTLIFLPSDADPDGKPANMAAAAVMPGYFKPFHFASMFDYVASGAYRDQHFQEFIVARAEKLREEGEEVEIWD</sequence>
<feature type="domain" description="Thioredoxin" evidence="3">
    <location>
        <begin position="18"/>
        <end position="177"/>
    </location>
</feature>
<dbReference type="InterPro" id="IPR041737">
    <property type="entry name" value="SoxW"/>
</dbReference>
<dbReference type="Gene3D" id="3.40.30.10">
    <property type="entry name" value="Glutaredoxin"/>
    <property type="match status" value="1"/>
</dbReference>
<comment type="function">
    <text evidence="1">May be required for disulfide bond formation in some proteins.</text>
</comment>
<evidence type="ECO:0000256" key="2">
    <source>
        <dbReference type="SAM" id="SignalP"/>
    </source>
</evidence>
<reference evidence="4" key="1">
    <citation type="submission" date="2020-04" db="EMBL/GenBank/DDBJ databases">
        <title>Nitratireductor sp. nov. isolated from mangrove soil.</title>
        <authorList>
            <person name="Ye Y."/>
        </authorList>
    </citation>
    <scope>NUCLEOTIDE SEQUENCE</scope>
    <source>
        <strain evidence="4">SY7</strain>
    </source>
</reference>